<dbReference type="Gene3D" id="2.170.140.10">
    <property type="entry name" value="Chitin binding domain"/>
    <property type="match status" value="1"/>
</dbReference>
<feature type="region of interest" description="Disordered" evidence="1">
    <location>
        <begin position="1"/>
        <end position="213"/>
    </location>
</feature>
<feature type="compositionally biased region" description="Polar residues" evidence="1">
    <location>
        <begin position="149"/>
        <end position="175"/>
    </location>
</feature>
<proteinExistence type="predicted"/>
<feature type="compositionally biased region" description="Low complexity" evidence="1">
    <location>
        <begin position="81"/>
        <end position="107"/>
    </location>
</feature>
<evidence type="ECO:0000256" key="2">
    <source>
        <dbReference type="SAM" id="Phobius"/>
    </source>
</evidence>
<dbReference type="RefSeq" id="XP_022343910.1">
    <property type="nucleotide sequence ID" value="XM_022488202.1"/>
</dbReference>
<evidence type="ECO:0000256" key="1">
    <source>
        <dbReference type="SAM" id="MobiDB-lite"/>
    </source>
</evidence>
<dbReference type="PROSITE" id="PS50940">
    <property type="entry name" value="CHIT_BIND_II"/>
    <property type="match status" value="1"/>
</dbReference>
<accession>A0A8B8EV95</accession>
<keyword evidence="2" id="KW-0472">Membrane</keyword>
<protein>
    <recommendedName>
        <fullName evidence="3">Chitin-binding type-2 domain-containing protein</fullName>
    </recommendedName>
</protein>
<dbReference type="AlphaFoldDB" id="A0A8B8EV95"/>
<dbReference type="OrthoDB" id="6152858at2759"/>
<feature type="compositionally biased region" description="Low complexity" evidence="1">
    <location>
        <begin position="48"/>
        <end position="71"/>
    </location>
</feature>
<feature type="compositionally biased region" description="Low complexity" evidence="1">
    <location>
        <begin position="115"/>
        <end position="141"/>
    </location>
</feature>
<name>A0A8B8EV95_CRAVI</name>
<organism evidence="4 5">
    <name type="scientific">Crassostrea virginica</name>
    <name type="common">Eastern oyster</name>
    <dbReference type="NCBI Taxonomy" id="6565"/>
    <lineage>
        <taxon>Eukaryota</taxon>
        <taxon>Metazoa</taxon>
        <taxon>Spiralia</taxon>
        <taxon>Lophotrochozoa</taxon>
        <taxon>Mollusca</taxon>
        <taxon>Bivalvia</taxon>
        <taxon>Autobranchia</taxon>
        <taxon>Pteriomorphia</taxon>
        <taxon>Ostreida</taxon>
        <taxon>Ostreoidea</taxon>
        <taxon>Ostreidae</taxon>
        <taxon>Crassostrea</taxon>
    </lineage>
</organism>
<reference evidence="5 6" key="1">
    <citation type="submission" date="2025-04" db="UniProtKB">
        <authorList>
            <consortium name="RefSeq"/>
        </authorList>
    </citation>
    <scope>IDENTIFICATION</scope>
    <source>
        <tissue evidence="5 6">Whole sample</tissue>
    </source>
</reference>
<evidence type="ECO:0000259" key="3">
    <source>
        <dbReference type="PROSITE" id="PS50940"/>
    </source>
</evidence>
<feature type="domain" description="Chitin-binding type-2" evidence="3">
    <location>
        <begin position="524"/>
        <end position="585"/>
    </location>
</feature>
<feature type="transmembrane region" description="Helical" evidence="2">
    <location>
        <begin position="249"/>
        <end position="271"/>
    </location>
</feature>
<sequence length="602" mass="66004">MPRGGSGTDKHVGKNQDLRCCFPNKTGKTNDGFDSHEGSYGELKSKPENTNLSASNTSNESSTSSEGSTNSQPHLIKTENSENTNLSASNTSNESNTSSEGSTNSQSHLIKTENSENTNLSASNTSNESSTSSEGSTNSQSHLIKTENSENTNLSASNTGNKSNTSSEGSTNSQPHLIKTENSENTNLSASNTGNESNTSSETGSHSGQDESQPHQIFFIPITDQENYDSGQRESQPTRIFVPDTNDQFIGTIILAMMILIMVVGLMVVIFDTGSSDEPPETSLNEAIDVKSFDCFHDEKHTTATYKLRVNATLSIGCKFSSEIKDVLQSSWLLIKFSPKSNLSHESVEVNVTLQADIIIRGRWEIRTSSHLQVLGGPVECGEDGIYEITLWTPVKHFKNLIILEIDAETSDIGWEIDQEGAGENVTFLLMCYYNSSCDLERIVLLGYRNDGNLAPLRPVEFICKTMKGGNEMMCSGSIPIAVVNMTESIVCLPELQNETEALRRATVISKHEMLCSNNTNKCDFKCPLKYQDRFYLDPYLCNIYHRCVNGRLYSGPCANGTFFSTKNCACSHIEEVMQEGSCNKNGSRVSISKHKSLCGDY</sequence>
<dbReference type="KEGG" id="cvn:111136992"/>
<dbReference type="SUPFAM" id="SSF57625">
    <property type="entry name" value="Invertebrate chitin-binding proteins"/>
    <property type="match status" value="1"/>
</dbReference>
<dbReference type="GO" id="GO:0005576">
    <property type="term" value="C:extracellular region"/>
    <property type="evidence" value="ECO:0007669"/>
    <property type="project" value="InterPro"/>
</dbReference>
<gene>
    <name evidence="5 6" type="primary">LOC111136992</name>
</gene>
<dbReference type="RefSeq" id="XP_022343911.1">
    <property type="nucleotide sequence ID" value="XM_022488203.1"/>
</dbReference>
<feature type="compositionally biased region" description="Low complexity" evidence="1">
    <location>
        <begin position="189"/>
        <end position="207"/>
    </location>
</feature>
<dbReference type="Proteomes" id="UP000694844">
    <property type="component" value="Chromosome 5"/>
</dbReference>
<feature type="compositionally biased region" description="Basic and acidic residues" evidence="1">
    <location>
        <begin position="8"/>
        <end position="17"/>
    </location>
</feature>
<dbReference type="GeneID" id="111136992"/>
<keyword evidence="2" id="KW-0812">Transmembrane</keyword>
<dbReference type="GO" id="GO:0008061">
    <property type="term" value="F:chitin binding"/>
    <property type="evidence" value="ECO:0007669"/>
    <property type="project" value="InterPro"/>
</dbReference>
<evidence type="ECO:0000313" key="6">
    <source>
        <dbReference type="RefSeq" id="XP_022343911.1"/>
    </source>
</evidence>
<dbReference type="Pfam" id="PF01607">
    <property type="entry name" value="CBM_14"/>
    <property type="match status" value="1"/>
</dbReference>
<keyword evidence="4" id="KW-1185">Reference proteome</keyword>
<dbReference type="SMART" id="SM00494">
    <property type="entry name" value="ChtBD2"/>
    <property type="match status" value="1"/>
</dbReference>
<evidence type="ECO:0000313" key="5">
    <source>
        <dbReference type="RefSeq" id="XP_022343910.1"/>
    </source>
</evidence>
<keyword evidence="2" id="KW-1133">Transmembrane helix</keyword>
<evidence type="ECO:0000313" key="4">
    <source>
        <dbReference type="Proteomes" id="UP000694844"/>
    </source>
</evidence>
<dbReference type="InterPro" id="IPR002557">
    <property type="entry name" value="Chitin-bd_dom"/>
</dbReference>
<dbReference type="InterPro" id="IPR036508">
    <property type="entry name" value="Chitin-bd_dom_sf"/>
</dbReference>
<feature type="compositionally biased region" description="Basic and acidic residues" evidence="1">
    <location>
        <begin position="31"/>
        <end position="47"/>
    </location>
</feature>